<feature type="compositionally biased region" description="Low complexity" evidence="1">
    <location>
        <begin position="48"/>
        <end position="76"/>
    </location>
</feature>
<keyword evidence="3" id="KW-1185">Reference proteome</keyword>
<dbReference type="Proteomes" id="UP000198857">
    <property type="component" value="Unassembled WGS sequence"/>
</dbReference>
<dbReference type="RefSeq" id="WP_136697300.1">
    <property type="nucleotide sequence ID" value="NZ_FOWQ01000005.1"/>
</dbReference>
<protein>
    <submittedName>
        <fullName evidence="2">Uncharacterized protein</fullName>
    </submittedName>
</protein>
<gene>
    <name evidence="2" type="ORF">SAMN05660464_3504</name>
</gene>
<feature type="compositionally biased region" description="Pro residues" evidence="1">
    <location>
        <begin position="10"/>
        <end position="21"/>
    </location>
</feature>
<evidence type="ECO:0000313" key="2">
    <source>
        <dbReference type="EMBL" id="SFP53995.1"/>
    </source>
</evidence>
<evidence type="ECO:0000256" key="1">
    <source>
        <dbReference type="SAM" id="MobiDB-lite"/>
    </source>
</evidence>
<dbReference type="AlphaFoldDB" id="A0A1I5R6B6"/>
<feature type="region of interest" description="Disordered" evidence="1">
    <location>
        <begin position="1"/>
        <end position="90"/>
    </location>
</feature>
<accession>A0A1I5R6B6</accession>
<organism evidence="2 3">
    <name type="scientific">Geodermatophilus dictyosporus</name>
    <dbReference type="NCBI Taxonomy" id="1523247"/>
    <lineage>
        <taxon>Bacteria</taxon>
        <taxon>Bacillati</taxon>
        <taxon>Actinomycetota</taxon>
        <taxon>Actinomycetes</taxon>
        <taxon>Geodermatophilales</taxon>
        <taxon>Geodermatophilaceae</taxon>
        <taxon>Geodermatophilus</taxon>
    </lineage>
</organism>
<sequence>MTEQPAADSAPPPEAPTPEPAPEQAAATQSPRKRTPVRRTAAKKAPAKKATTGTTTRRTRTAAAAAPKDAITAPAGATGGKPDEQRPPAEGAQEELLKQVVVALGALQGLSALQHLTGLTGLASLPTIAQQQVDAATHLSGIAQSTGRLQQESNQHLAALVDRLPVPQQAMTPEQWHVANQFQALRSSLGGGHRIGSPDVVPAMRPPQVASDGTVTLQDGLPSGASSVVVTYVDQADGALKQKQLTVRSPGQTSFDPGVGAAARVVGVEVQDKGHRSLQFGIPT</sequence>
<feature type="compositionally biased region" description="Basic residues" evidence="1">
    <location>
        <begin position="31"/>
        <end position="47"/>
    </location>
</feature>
<dbReference type="STRING" id="1523247.SAMN05660464_3504"/>
<evidence type="ECO:0000313" key="3">
    <source>
        <dbReference type="Proteomes" id="UP000198857"/>
    </source>
</evidence>
<dbReference type="EMBL" id="FOWQ01000005">
    <property type="protein sequence ID" value="SFP53995.1"/>
    <property type="molecule type" value="Genomic_DNA"/>
</dbReference>
<reference evidence="3" key="1">
    <citation type="submission" date="2016-10" db="EMBL/GenBank/DDBJ databases">
        <authorList>
            <person name="Varghese N."/>
            <person name="Submissions S."/>
        </authorList>
    </citation>
    <scope>NUCLEOTIDE SEQUENCE [LARGE SCALE GENOMIC DNA]</scope>
    <source>
        <strain evidence="3">DSM 44208</strain>
    </source>
</reference>
<name>A0A1I5R6B6_9ACTN</name>
<proteinExistence type="predicted"/>